<proteinExistence type="predicted"/>
<evidence type="ECO:0000256" key="5">
    <source>
        <dbReference type="ARBA" id="ARBA00022801"/>
    </source>
</evidence>
<accession>A0A7W5B3M0</accession>
<feature type="transmembrane region" description="Helical" evidence="8">
    <location>
        <begin position="78"/>
        <end position="97"/>
    </location>
</feature>
<comment type="caution">
    <text evidence="9">The sequence shown here is derived from an EMBL/GenBank/DDBJ whole genome shotgun (WGS) entry which is preliminary data.</text>
</comment>
<protein>
    <submittedName>
        <fullName evidence="9">Accessory gene regulator B</fullName>
    </submittedName>
</protein>
<dbReference type="InterPro" id="IPR006741">
    <property type="entry name" value="AgrB"/>
</dbReference>
<feature type="transmembrane region" description="Helical" evidence="8">
    <location>
        <begin position="26"/>
        <end position="47"/>
    </location>
</feature>
<evidence type="ECO:0000313" key="10">
    <source>
        <dbReference type="Proteomes" id="UP000570361"/>
    </source>
</evidence>
<feature type="transmembrane region" description="Helical" evidence="8">
    <location>
        <begin position="103"/>
        <end position="123"/>
    </location>
</feature>
<evidence type="ECO:0000256" key="4">
    <source>
        <dbReference type="ARBA" id="ARBA00022692"/>
    </source>
</evidence>
<feature type="transmembrane region" description="Helical" evidence="8">
    <location>
        <begin position="144"/>
        <end position="168"/>
    </location>
</feature>
<evidence type="ECO:0000256" key="3">
    <source>
        <dbReference type="ARBA" id="ARBA00022670"/>
    </source>
</evidence>
<evidence type="ECO:0000256" key="6">
    <source>
        <dbReference type="ARBA" id="ARBA00022989"/>
    </source>
</evidence>
<evidence type="ECO:0000256" key="1">
    <source>
        <dbReference type="ARBA" id="ARBA00022475"/>
    </source>
</evidence>
<dbReference type="EMBL" id="JACHXK010000020">
    <property type="protein sequence ID" value="MBB3113612.1"/>
    <property type="molecule type" value="Genomic_DNA"/>
</dbReference>
<keyword evidence="10" id="KW-1185">Reference proteome</keyword>
<dbReference type="GO" id="GO:0008233">
    <property type="term" value="F:peptidase activity"/>
    <property type="evidence" value="ECO:0007669"/>
    <property type="project" value="UniProtKB-KW"/>
</dbReference>
<dbReference type="GO" id="GO:0016020">
    <property type="term" value="C:membrane"/>
    <property type="evidence" value="ECO:0007669"/>
    <property type="project" value="InterPro"/>
</dbReference>
<evidence type="ECO:0000256" key="7">
    <source>
        <dbReference type="ARBA" id="ARBA00023136"/>
    </source>
</evidence>
<dbReference type="GO" id="GO:0006508">
    <property type="term" value="P:proteolysis"/>
    <property type="evidence" value="ECO:0007669"/>
    <property type="project" value="UniProtKB-KW"/>
</dbReference>
<dbReference type="Proteomes" id="UP000570361">
    <property type="component" value="Unassembled WGS sequence"/>
</dbReference>
<keyword evidence="5" id="KW-0378">Hydrolase</keyword>
<dbReference type="GO" id="GO:0009372">
    <property type="term" value="P:quorum sensing"/>
    <property type="evidence" value="ECO:0007669"/>
    <property type="project" value="UniProtKB-KW"/>
</dbReference>
<evidence type="ECO:0000313" key="9">
    <source>
        <dbReference type="EMBL" id="MBB3113612.1"/>
    </source>
</evidence>
<keyword evidence="3" id="KW-0645">Protease</keyword>
<keyword evidence="6 8" id="KW-1133">Transmembrane helix</keyword>
<organism evidence="9 10">
    <name type="scientific">Paenibacillus phyllosphaerae</name>
    <dbReference type="NCBI Taxonomy" id="274593"/>
    <lineage>
        <taxon>Bacteria</taxon>
        <taxon>Bacillati</taxon>
        <taxon>Bacillota</taxon>
        <taxon>Bacilli</taxon>
        <taxon>Bacillales</taxon>
        <taxon>Paenibacillaceae</taxon>
        <taxon>Paenibacillus</taxon>
    </lineage>
</organism>
<name>A0A7W5B3M0_9BACL</name>
<keyword evidence="1" id="KW-1003">Cell membrane</keyword>
<dbReference type="Pfam" id="PF04647">
    <property type="entry name" value="AgrB"/>
    <property type="match status" value="1"/>
</dbReference>
<dbReference type="AlphaFoldDB" id="A0A7W5B3M0"/>
<sequence length="180" mass="19252">MIDTLSLKIAVGIKAKVPEHPASVNVLKFAIAALINGLTIILFSLIGSLVTDTFIEAITVLVSFAILRQLSGGYHLKSGVACIVVSTVGVLALSLTGDLGAEFVFILNVINVILAIVFSPSDIEKQSRIKKKYFPFLKLSSTMLVAINFAIGSPVLASTFLVQCLTLIKLPIRERKGVVK</sequence>
<keyword evidence="4 8" id="KW-0812">Transmembrane</keyword>
<keyword evidence="7 8" id="KW-0472">Membrane</keyword>
<dbReference type="RefSeq" id="WP_183603685.1">
    <property type="nucleotide sequence ID" value="NZ_JACHXK010000020.1"/>
</dbReference>
<reference evidence="9 10" key="1">
    <citation type="submission" date="2020-08" db="EMBL/GenBank/DDBJ databases">
        <title>Genomic Encyclopedia of Type Strains, Phase III (KMG-III): the genomes of soil and plant-associated and newly described type strains.</title>
        <authorList>
            <person name="Whitman W."/>
        </authorList>
    </citation>
    <scope>NUCLEOTIDE SEQUENCE [LARGE SCALE GENOMIC DNA]</scope>
    <source>
        <strain evidence="9 10">CECT 5862</strain>
    </source>
</reference>
<keyword evidence="2" id="KW-0673">Quorum sensing</keyword>
<evidence type="ECO:0000256" key="8">
    <source>
        <dbReference type="SAM" id="Phobius"/>
    </source>
</evidence>
<evidence type="ECO:0000256" key="2">
    <source>
        <dbReference type="ARBA" id="ARBA00022654"/>
    </source>
</evidence>
<gene>
    <name evidence="9" type="ORF">FHS18_005725</name>
</gene>